<gene>
    <name evidence="2" type="ORF">EYF80_012839</name>
</gene>
<organism evidence="2 3">
    <name type="scientific">Liparis tanakae</name>
    <name type="common">Tanaka's snailfish</name>
    <dbReference type="NCBI Taxonomy" id="230148"/>
    <lineage>
        <taxon>Eukaryota</taxon>
        <taxon>Metazoa</taxon>
        <taxon>Chordata</taxon>
        <taxon>Craniata</taxon>
        <taxon>Vertebrata</taxon>
        <taxon>Euteleostomi</taxon>
        <taxon>Actinopterygii</taxon>
        <taxon>Neopterygii</taxon>
        <taxon>Teleostei</taxon>
        <taxon>Neoteleostei</taxon>
        <taxon>Acanthomorphata</taxon>
        <taxon>Eupercaria</taxon>
        <taxon>Perciformes</taxon>
        <taxon>Cottioidei</taxon>
        <taxon>Cottales</taxon>
        <taxon>Liparidae</taxon>
        <taxon>Liparis</taxon>
    </lineage>
</organism>
<proteinExistence type="predicted"/>
<feature type="region of interest" description="Disordered" evidence="1">
    <location>
        <begin position="63"/>
        <end position="88"/>
    </location>
</feature>
<comment type="caution">
    <text evidence="2">The sequence shown here is derived from an EMBL/GenBank/DDBJ whole genome shotgun (WGS) entry which is preliminary data.</text>
</comment>
<evidence type="ECO:0000313" key="2">
    <source>
        <dbReference type="EMBL" id="TNN76993.1"/>
    </source>
</evidence>
<keyword evidence="3" id="KW-1185">Reference proteome</keyword>
<protein>
    <submittedName>
        <fullName evidence="2">Uncharacterized protein</fullName>
    </submittedName>
</protein>
<evidence type="ECO:0000313" key="3">
    <source>
        <dbReference type="Proteomes" id="UP000314294"/>
    </source>
</evidence>
<reference evidence="2 3" key="1">
    <citation type="submission" date="2019-03" db="EMBL/GenBank/DDBJ databases">
        <title>First draft genome of Liparis tanakae, snailfish: a comprehensive survey of snailfish specific genes.</title>
        <authorList>
            <person name="Kim W."/>
            <person name="Song I."/>
            <person name="Jeong J.-H."/>
            <person name="Kim D."/>
            <person name="Kim S."/>
            <person name="Ryu S."/>
            <person name="Song J.Y."/>
            <person name="Lee S.K."/>
        </authorList>
    </citation>
    <scope>NUCLEOTIDE SEQUENCE [LARGE SCALE GENOMIC DNA]</scope>
    <source>
        <tissue evidence="2">Muscle</tissue>
    </source>
</reference>
<sequence>MMGPVYPACSPACLPKNTLKSSVFKFFFQEITQSSVSTPVKPYTDPGAARLPSTIQQQADIARSPTRSWEHKTGRSCPNTYHTGESSREPLSPYFLPRLSGSEEKGHKIAIFAICYRKEKYKSFPHKRYQSHLCLRREVLPGAKEQGIEGKKHGASSTDSRRDETSMQEKWVLSRGESQGPLKPPTFHISAVHDAEHGENRTEQMTGTLLIIGPARQQDMQEDVCYRRKQNCACWLTSLYAPGTGNGGQSPTLHHGKVFREQSNLHKQVAIKHISKKKLIKRTLMDFVPNAQRVVRIIGAAALSRRNQ</sequence>
<evidence type="ECO:0000256" key="1">
    <source>
        <dbReference type="SAM" id="MobiDB-lite"/>
    </source>
</evidence>
<dbReference type="Proteomes" id="UP000314294">
    <property type="component" value="Unassembled WGS sequence"/>
</dbReference>
<dbReference type="AlphaFoldDB" id="A0A4Z2IIG1"/>
<name>A0A4Z2IIG1_9TELE</name>
<feature type="region of interest" description="Disordered" evidence="1">
    <location>
        <begin position="145"/>
        <end position="168"/>
    </location>
</feature>
<dbReference type="EMBL" id="SRLO01000088">
    <property type="protein sequence ID" value="TNN76993.1"/>
    <property type="molecule type" value="Genomic_DNA"/>
</dbReference>
<accession>A0A4Z2IIG1</accession>